<feature type="compositionally biased region" description="Low complexity" evidence="6">
    <location>
        <begin position="160"/>
        <end position="171"/>
    </location>
</feature>
<evidence type="ECO:0000256" key="6">
    <source>
        <dbReference type="SAM" id="MobiDB-lite"/>
    </source>
</evidence>
<keyword evidence="3 5" id="KW-0238">DNA-binding</keyword>
<dbReference type="OrthoDB" id="329481at2"/>
<dbReference type="InterPro" id="IPR001647">
    <property type="entry name" value="HTH_TetR"/>
</dbReference>
<evidence type="ECO:0000256" key="1">
    <source>
        <dbReference type="ARBA" id="ARBA00022491"/>
    </source>
</evidence>
<dbReference type="PROSITE" id="PS50977">
    <property type="entry name" value="HTH_TETR_2"/>
    <property type="match status" value="1"/>
</dbReference>
<dbReference type="PRINTS" id="PR00400">
    <property type="entry name" value="TETREPRESSOR"/>
</dbReference>
<dbReference type="PANTHER" id="PTHR30055">
    <property type="entry name" value="HTH-TYPE TRANSCRIPTIONAL REGULATOR RUTR"/>
    <property type="match status" value="1"/>
</dbReference>
<dbReference type="RefSeq" id="WP_013602092.1">
    <property type="nucleotide sequence ID" value="NC_015145.1"/>
</dbReference>
<dbReference type="SUPFAM" id="SSF48498">
    <property type="entry name" value="Tetracyclin repressor-like, C-terminal domain"/>
    <property type="match status" value="1"/>
</dbReference>
<dbReference type="InterPro" id="IPR009057">
    <property type="entry name" value="Homeodomain-like_sf"/>
</dbReference>
<dbReference type="Gene3D" id="1.10.357.10">
    <property type="entry name" value="Tetracycline Repressor, domain 2"/>
    <property type="match status" value="1"/>
</dbReference>
<sequence>MARQAKAAERTRLNRDRVLVAAVALADAIGIDALSMRRLAQELNVVPMALYKHVSDKEDLLDGMVEVIIRKIDPPRTNTDWKTAIRDRVLSARRALQRHSWARQAIETRTKPTAAVLDYQESFAGMFLAGGFTPDLAHHAMHALGGRMWGFTQELFDAPAPAPSAASAAPQPDAPQPDPAAQAEMFAQMAQRYPNIVTIATATPHDPDSVVGYGCDDQFEFEFALDLLLEGFDKLHREGWSSAAAKLGRRRG</sequence>
<evidence type="ECO:0000313" key="9">
    <source>
        <dbReference type="Proteomes" id="UP000008639"/>
    </source>
</evidence>
<evidence type="ECO:0000259" key="7">
    <source>
        <dbReference type="PROSITE" id="PS50977"/>
    </source>
</evidence>
<keyword evidence="1" id="KW-0678">Repressor</keyword>
<feature type="DNA-binding region" description="H-T-H motif" evidence="5">
    <location>
        <begin position="35"/>
        <end position="54"/>
    </location>
</feature>
<dbReference type="Pfam" id="PF02909">
    <property type="entry name" value="TetR_C_1"/>
    <property type="match status" value="1"/>
</dbReference>
<dbReference type="KEGG" id="apn:Asphe3_30910"/>
<evidence type="ECO:0000256" key="4">
    <source>
        <dbReference type="ARBA" id="ARBA00023163"/>
    </source>
</evidence>
<dbReference type="GO" id="GO:0046677">
    <property type="term" value="P:response to antibiotic"/>
    <property type="evidence" value="ECO:0007669"/>
    <property type="project" value="InterPro"/>
</dbReference>
<evidence type="ECO:0000256" key="3">
    <source>
        <dbReference type="ARBA" id="ARBA00023125"/>
    </source>
</evidence>
<name>F0M1K5_PSEPM</name>
<dbReference type="InterPro" id="IPR003012">
    <property type="entry name" value="Tet_transcr_reg_TetR"/>
</dbReference>
<dbReference type="STRING" id="930171.Asphe3_30910"/>
<evidence type="ECO:0000256" key="5">
    <source>
        <dbReference type="PROSITE-ProRule" id="PRU00335"/>
    </source>
</evidence>
<dbReference type="eggNOG" id="COG1309">
    <property type="taxonomic scope" value="Bacteria"/>
</dbReference>
<protein>
    <submittedName>
        <fullName evidence="8">Transcriptional regulator, TetR family</fullName>
    </submittedName>
</protein>
<proteinExistence type="predicted"/>
<dbReference type="Gene3D" id="1.10.10.60">
    <property type="entry name" value="Homeodomain-like"/>
    <property type="match status" value="1"/>
</dbReference>
<organism evidence="8 9">
    <name type="scientific">Pseudarthrobacter phenanthrenivorans (strain DSM 18606 / JCM 16027 / LMG 23796 / Sphe3)</name>
    <name type="common">Arthrobacter phenanthrenivorans</name>
    <dbReference type="NCBI Taxonomy" id="930171"/>
    <lineage>
        <taxon>Bacteria</taxon>
        <taxon>Bacillati</taxon>
        <taxon>Actinomycetota</taxon>
        <taxon>Actinomycetes</taxon>
        <taxon>Micrococcales</taxon>
        <taxon>Micrococcaceae</taxon>
        <taxon>Pseudarthrobacter</taxon>
    </lineage>
</organism>
<dbReference type="PANTHER" id="PTHR30055:SF151">
    <property type="entry name" value="TRANSCRIPTIONAL REGULATORY PROTEIN"/>
    <property type="match status" value="1"/>
</dbReference>
<reference evidence="8 9" key="1">
    <citation type="journal article" date="2011" name="Stand. Genomic Sci.">
        <title>Complete genome sequence of Arthrobacter phenanthrenivorans type strain (Sphe3).</title>
        <authorList>
            <person name="Kallimanis A."/>
            <person name="Labutti K.M."/>
            <person name="Lapidus A."/>
            <person name="Clum A."/>
            <person name="Lykidis A."/>
            <person name="Mavromatis K."/>
            <person name="Pagani I."/>
            <person name="Liolios K."/>
            <person name="Ivanova N."/>
            <person name="Goodwin L."/>
            <person name="Pitluck S."/>
            <person name="Chen A."/>
            <person name="Palaniappan K."/>
            <person name="Markowitz V."/>
            <person name="Bristow J."/>
            <person name="Velentzas A.D."/>
            <person name="Perisynakis A."/>
            <person name="Ouzounis C.C."/>
            <person name="Kyrpides N.C."/>
            <person name="Koukkou A.I."/>
            <person name="Drainas C."/>
        </authorList>
    </citation>
    <scope>NUCLEOTIDE SEQUENCE [LARGE SCALE GENOMIC DNA]</scope>
    <source>
        <strain evidence="9">DSM 18606 / JCM 16027 / LMG 23796 / Sphe3</strain>
    </source>
</reference>
<gene>
    <name evidence="8" type="ordered locus">Asphe3_30910</name>
</gene>
<dbReference type="HOGENOM" id="CLU_069543_5_2_11"/>
<dbReference type="InterPro" id="IPR036271">
    <property type="entry name" value="Tet_transcr_reg_TetR-rel_C_sf"/>
</dbReference>
<feature type="region of interest" description="Disordered" evidence="6">
    <location>
        <begin position="160"/>
        <end position="180"/>
    </location>
</feature>
<dbReference type="Proteomes" id="UP000008639">
    <property type="component" value="Chromosome"/>
</dbReference>
<dbReference type="InterPro" id="IPR050109">
    <property type="entry name" value="HTH-type_TetR-like_transc_reg"/>
</dbReference>
<dbReference type="GO" id="GO:0045892">
    <property type="term" value="P:negative regulation of DNA-templated transcription"/>
    <property type="evidence" value="ECO:0007669"/>
    <property type="project" value="InterPro"/>
</dbReference>
<dbReference type="EMBL" id="CP002379">
    <property type="protein sequence ID" value="ADX74201.1"/>
    <property type="molecule type" value="Genomic_DNA"/>
</dbReference>
<dbReference type="Pfam" id="PF00440">
    <property type="entry name" value="TetR_N"/>
    <property type="match status" value="1"/>
</dbReference>
<feature type="domain" description="HTH tetR-type" evidence="7">
    <location>
        <begin position="12"/>
        <end position="72"/>
    </location>
</feature>
<dbReference type="SUPFAM" id="SSF46689">
    <property type="entry name" value="Homeodomain-like"/>
    <property type="match status" value="1"/>
</dbReference>
<keyword evidence="4" id="KW-0804">Transcription</keyword>
<keyword evidence="2" id="KW-0805">Transcription regulation</keyword>
<evidence type="ECO:0000313" key="8">
    <source>
        <dbReference type="EMBL" id="ADX74201.1"/>
    </source>
</evidence>
<dbReference type="GO" id="GO:0003700">
    <property type="term" value="F:DNA-binding transcription factor activity"/>
    <property type="evidence" value="ECO:0007669"/>
    <property type="project" value="TreeGrafter"/>
</dbReference>
<dbReference type="AlphaFoldDB" id="F0M1K5"/>
<dbReference type="GO" id="GO:0000976">
    <property type="term" value="F:transcription cis-regulatory region binding"/>
    <property type="evidence" value="ECO:0007669"/>
    <property type="project" value="TreeGrafter"/>
</dbReference>
<accession>F0M1K5</accession>
<dbReference type="InterPro" id="IPR004111">
    <property type="entry name" value="Repressor_TetR_C"/>
</dbReference>
<evidence type="ECO:0000256" key="2">
    <source>
        <dbReference type="ARBA" id="ARBA00023015"/>
    </source>
</evidence>